<evidence type="ECO:0000256" key="1">
    <source>
        <dbReference type="ARBA" id="ARBA00004115"/>
    </source>
</evidence>
<evidence type="ECO:0000256" key="5">
    <source>
        <dbReference type="ARBA" id="ARBA00022729"/>
    </source>
</evidence>
<gene>
    <name evidence="11" type="primary">BIG1</name>
    <name evidence="11" type="ORF">CAAN4_B01442</name>
</gene>
<evidence type="ECO:0000256" key="10">
    <source>
        <dbReference type="SAM" id="Phobius"/>
    </source>
</evidence>
<keyword evidence="8 10" id="KW-0472">Membrane</keyword>
<dbReference type="Proteomes" id="UP001497600">
    <property type="component" value="Chromosome B"/>
</dbReference>
<evidence type="ECO:0000313" key="11">
    <source>
        <dbReference type="EMBL" id="CAK7895671.1"/>
    </source>
</evidence>
<evidence type="ECO:0000256" key="7">
    <source>
        <dbReference type="ARBA" id="ARBA00022989"/>
    </source>
</evidence>
<evidence type="ECO:0000256" key="4">
    <source>
        <dbReference type="ARBA" id="ARBA00022692"/>
    </source>
</evidence>
<dbReference type="PANTHER" id="PTHR28285">
    <property type="entry name" value="PROTEIN BIG1"/>
    <property type="match status" value="1"/>
</dbReference>
<protein>
    <recommendedName>
        <fullName evidence="3">Protein BIG1</fullName>
    </recommendedName>
</protein>
<evidence type="ECO:0000256" key="3">
    <source>
        <dbReference type="ARBA" id="ARBA00022089"/>
    </source>
</evidence>
<evidence type="ECO:0000256" key="8">
    <source>
        <dbReference type="ARBA" id="ARBA00023136"/>
    </source>
</evidence>
<comment type="similarity">
    <text evidence="2">Belongs to the BIG1 family.</text>
</comment>
<evidence type="ECO:0000313" key="12">
    <source>
        <dbReference type="Proteomes" id="UP001497600"/>
    </source>
</evidence>
<keyword evidence="12" id="KW-1185">Reference proteome</keyword>
<accession>A0ABP0E866</accession>
<organism evidence="11 12">
    <name type="scientific">[Candida] anglica</name>
    <dbReference type="NCBI Taxonomy" id="148631"/>
    <lineage>
        <taxon>Eukaryota</taxon>
        <taxon>Fungi</taxon>
        <taxon>Dikarya</taxon>
        <taxon>Ascomycota</taxon>
        <taxon>Saccharomycotina</taxon>
        <taxon>Pichiomycetes</taxon>
        <taxon>Debaryomycetaceae</taxon>
        <taxon>Kurtzmaniella</taxon>
    </lineage>
</organism>
<dbReference type="PANTHER" id="PTHR28285:SF1">
    <property type="entry name" value="PROTEIN BIG1"/>
    <property type="match status" value="1"/>
</dbReference>
<keyword evidence="9" id="KW-0961">Cell wall biogenesis/degradation</keyword>
<comment type="subcellular location">
    <subcellularLocation>
        <location evidence="1">Endoplasmic reticulum membrane</location>
        <topology evidence="1">Single-pass type I membrane protein</topology>
    </subcellularLocation>
</comment>
<feature type="transmembrane region" description="Helical" evidence="10">
    <location>
        <begin position="276"/>
        <end position="300"/>
    </location>
</feature>
<keyword evidence="6" id="KW-0256">Endoplasmic reticulum</keyword>
<evidence type="ECO:0000256" key="9">
    <source>
        <dbReference type="ARBA" id="ARBA00023316"/>
    </source>
</evidence>
<sequence length="319" mass="37251">MVTFKVILGLICIGYVAAFSAVPIIVASHKLVPGLGEIEKDDEDMISSDSMTNMIKQLITECSSDVYVIVNSPGLRLEDIRESEKENWPHTRKYLHMASTVKAYPWVDSPLDLQYLEKYIIKTCQAETINVLNQDDNEVNEYIDVRTRVIKVQLNELSNDPNERVHSVRGNDELLRKILRKLPSPHYTLIITSDTPSEYHPIPNIIIQENPKNFEIFNDIVNDPLREIEVERNNNFHKVEPIWSPPRHTNDRYLRNKKKDEIHVFDFELWQKNEKLIMTILMMIIGLIFIKFTSIVKFFVKRIKTPVRKGPLLEVRKDE</sequence>
<keyword evidence="4 10" id="KW-0812">Transmembrane</keyword>
<reference evidence="11 12" key="1">
    <citation type="submission" date="2024-01" db="EMBL/GenBank/DDBJ databases">
        <authorList>
            <consortium name="Genoscope - CEA"/>
            <person name="William W."/>
        </authorList>
    </citation>
    <scope>NUCLEOTIDE SEQUENCE [LARGE SCALE GENOMIC DNA]</scope>
    <source>
        <strain evidence="11 12">29B2s-10</strain>
    </source>
</reference>
<dbReference type="InterPro" id="IPR037654">
    <property type="entry name" value="Big1"/>
</dbReference>
<evidence type="ECO:0000256" key="6">
    <source>
        <dbReference type="ARBA" id="ARBA00022824"/>
    </source>
</evidence>
<proteinExistence type="inferred from homology"/>
<evidence type="ECO:0000256" key="2">
    <source>
        <dbReference type="ARBA" id="ARBA00008203"/>
    </source>
</evidence>
<dbReference type="EMBL" id="OZ004254">
    <property type="protein sequence ID" value="CAK7895671.1"/>
    <property type="molecule type" value="Genomic_DNA"/>
</dbReference>
<keyword evidence="5" id="KW-0732">Signal</keyword>
<keyword evidence="7 10" id="KW-1133">Transmembrane helix</keyword>
<name>A0ABP0E866_9ASCO</name>